<dbReference type="InterPro" id="IPR022038">
    <property type="entry name" value="Ig-like_bact"/>
</dbReference>
<dbReference type="RefSeq" id="WP_071649551.1">
    <property type="nucleotide sequence ID" value="NZ_CP017962.1"/>
</dbReference>
<evidence type="ECO:0000259" key="6">
    <source>
        <dbReference type="Pfam" id="PF18080"/>
    </source>
</evidence>
<dbReference type="Gene3D" id="2.60.120.560">
    <property type="entry name" value="Exo-inulinase, domain 1"/>
    <property type="match status" value="1"/>
</dbReference>
<sequence>MDNYYRKRIFPIFCGVLLVLPLFLLNMVAPLKADAAASNPWETISTGGNEVNKVVEQNGDSYVRLGTGEGNNNGDNPAIFRHQDATGQEKGVMEYTFIPETEGKTTRFGYFTHYEDPNNFVFVGYDALGWFYQYKYQGEGDYLRERPEVALPQPGKEYTLKVDYDGTALNASLNGKDLFGNVQLNEAVANLTTQPEALRLGKYGDQDTKVLIKTDIGIVDDKLEVGDLNIIQGDGTLTYNEDGSATFGVTSTAKNKVVYDNMEPIKNGVFEADIQADKDLNRFGVIYRVQDSSTYTYVGTGDANDQYFSEIFLPENSWTAMTKGIPLQADQSYHLRVKFINDTATLYVDGEKIDSWSQPDGVDEAGLLGFEKSRGAANVTISNVKITESSAPEAPDTEPIENTLSSDEMEVTIDEVFPRVINYNVDGKVMHGQESPVYGLNINGMLYYPEVAFEKVSDNEAVYTMSVTDLDEKLDAEFKLSLKVEDNKVVYSFDEITNKADAPIETIDFADMNFISVNAEDGDAKAKLTNLSSDVTKPGDTSVTVDAEMQDVGTSKSYYTAFLSTDELSAGVWSSSEVNGYKNLIANRFENEAGVKAMGIGSSTLYYHREFMPEPSSNKPTIKIVITEDTNGDEEIDWQDAAIEYRDLMKDIKGADNVNNTVGTRIAMNFGSQAQQPFLKTLDNVKKVALATDGMGQAVLLKGYGNEGHDSAHPDYGDVGERMGGAADLQTLIEEGHQYNTEFGVHINAQESYPEADAFSEELINSPGSKGWGWLDQSYTINKLRDLYSGARAERMDALAEAAPGLDFIYLDVWYQDQWESNRVAEQIMDRGWRMTTEFGTAVANYSTWQHWATDKNYGGPENKGINSDVLRFIGNHQKDSWVLNWPEAGGTADHPLLGGFELAGFEGWQSDKNFDHFIRKTFDTNVPTKFLQKYYVTDWEKTEGDPTETNLEKEITLKDPSNDDTVIVKRKDDSRERVINLNGNVVLDGDTYLIPWVEQDFETPTPDSEKLYHWNKEGGETTWTLPDEHNEVSTVDVYKLTDQGRTEKQTIDVTDHQITLQAEAATPYIVVAGEDEGVAIDQWGTENLYDGGFNTATIDDEHTTVEGDADAVSVIRTDQKDDARNLSSGDYYLNFDSPTKDTAVTRTLKNLEPGKEYVAEVYVENASDVKASIKVNGAKKDVSNYTLRSLQKNYVKADSHATNDGYNSKMQRMQVSFTAESETAELVLHRKAGEGMTKFDEVRVVQKALDNYKADNVFEQDFENVLQGIYPFVIGNTEGVNDNRIHLAELHAPYTQKGWADKKVVDDVLDGNWSVKVNTGNSGLVYRTIPQHFHFEADTTYKVSFDYQTTADSYRFIAGDQAIDVRSIDQAKGLQSNDKLAAATETKTAEFTIKGSENGQTYIGIFNDGTSLNMDTGAGTFMLDNLRIEQVSPVLEVSDKTITAGDELDLSSLIEVARDVEGNDRSADVVIDEGDFDASTPGTYEITYTLHVDGYDEVVATATVTVEAPPISSATDLKEQLDQLEADGEFANKGAARSLHVHLSTVERFEKKDQAEKVVKHLKGFEKLLDNHIEKELLSEKAYTTLKIGTETLLDKWK</sequence>
<dbReference type="InterPro" id="IPR014718">
    <property type="entry name" value="GH-type_carb-bd"/>
</dbReference>
<dbReference type="SUPFAM" id="SSF49899">
    <property type="entry name" value="Concanavalin A-like lectins/glucanases"/>
    <property type="match status" value="1"/>
</dbReference>
<evidence type="ECO:0000313" key="9">
    <source>
        <dbReference type="EMBL" id="APC49531.1"/>
    </source>
</evidence>
<dbReference type="Pfam" id="PF17451">
    <property type="entry name" value="Glyco_hyd_101C"/>
    <property type="match status" value="1"/>
</dbReference>
<dbReference type="Proteomes" id="UP000182945">
    <property type="component" value="Chromosome"/>
</dbReference>
<dbReference type="Pfam" id="PF17974">
    <property type="entry name" value="GalBD_like"/>
    <property type="match status" value="1"/>
</dbReference>
<feature type="domain" description="Endo-alpha-N-acetylgalactosaminidase" evidence="2">
    <location>
        <begin position="639"/>
        <end position="918"/>
    </location>
</feature>
<proteinExistence type="predicted"/>
<dbReference type="CDD" id="cd14244">
    <property type="entry name" value="GH_101_like"/>
    <property type="match status" value="1"/>
</dbReference>
<dbReference type="InterPro" id="IPR035364">
    <property type="entry name" value="Beta_sandwich_GH101"/>
</dbReference>
<feature type="domain" description="Ig-like" evidence="1">
    <location>
        <begin position="1437"/>
        <end position="1507"/>
    </location>
</feature>
<reference evidence="9 10" key="1">
    <citation type="submission" date="2016-11" db="EMBL/GenBank/DDBJ databases">
        <title>Complete genome sequencing of Virgibacillus halodenitrificans PDB-F2.</title>
        <authorList>
            <person name="Sun Z."/>
            <person name="Zhou Y."/>
            <person name="Li H."/>
        </authorList>
    </citation>
    <scope>NUCLEOTIDE SEQUENCE [LARGE SCALE GENOMIC DNA]</scope>
    <source>
        <strain evidence="9 10">PDB-F2</strain>
    </source>
</reference>
<feature type="domain" description="Galactose mutarotase-like fold" evidence="6">
    <location>
        <begin position="404"/>
        <end position="638"/>
    </location>
</feature>
<dbReference type="KEGG" id="vhl:BME96_15600"/>
<dbReference type="Gene3D" id="3.20.20.80">
    <property type="entry name" value="Glycosidases"/>
    <property type="match status" value="1"/>
</dbReference>
<dbReference type="InterPro" id="IPR049314">
    <property type="entry name" value="GH101_dom-5"/>
</dbReference>
<dbReference type="Gene3D" id="2.70.98.10">
    <property type="match status" value="1"/>
</dbReference>
<dbReference type="Pfam" id="PF17995">
    <property type="entry name" value="GH101_N"/>
    <property type="match status" value="1"/>
</dbReference>
<organism evidence="9 10">
    <name type="scientific">Virgibacillus halodenitrificans</name>
    <name type="common">Bacillus halodenitrificans</name>
    <dbReference type="NCBI Taxonomy" id="1482"/>
    <lineage>
        <taxon>Bacteria</taxon>
        <taxon>Bacillati</taxon>
        <taxon>Bacillota</taxon>
        <taxon>Bacilli</taxon>
        <taxon>Bacillales</taxon>
        <taxon>Bacillaceae</taxon>
        <taxon>Virgibacillus</taxon>
    </lineage>
</organism>
<dbReference type="GO" id="GO:0033926">
    <property type="term" value="F:endo-alpha-N-acetylgalactosaminidase activity"/>
    <property type="evidence" value="ECO:0007669"/>
    <property type="project" value="InterPro"/>
</dbReference>
<dbReference type="Pfam" id="PF18080">
    <property type="entry name" value="Gal_mutarotas_3"/>
    <property type="match status" value="1"/>
</dbReference>
<feature type="domain" description="Endo-alpha-N-acetylgalactosaminidase" evidence="4">
    <location>
        <begin position="1241"/>
        <end position="1416"/>
    </location>
</feature>
<dbReference type="EMBL" id="CP017962">
    <property type="protein sequence ID" value="APC49531.1"/>
    <property type="molecule type" value="Genomic_DNA"/>
</dbReference>
<accession>A0AAC9J181</accession>
<dbReference type="Gene3D" id="2.60.120.870">
    <property type="match status" value="1"/>
</dbReference>
<dbReference type="InterPro" id="IPR054470">
    <property type="entry name" value="FIMAH_dom"/>
</dbReference>
<feature type="domain" description="Endo-alpha-N-acetylgalactosaminidase N-terminal" evidence="5">
    <location>
        <begin position="41"/>
        <end position="215"/>
    </location>
</feature>
<dbReference type="Pfam" id="PF12905">
    <property type="entry name" value="Glyco_hydro_101"/>
    <property type="match status" value="1"/>
</dbReference>
<evidence type="ECO:0000259" key="2">
    <source>
        <dbReference type="Pfam" id="PF12905"/>
    </source>
</evidence>
<evidence type="ECO:0000259" key="1">
    <source>
        <dbReference type="Pfam" id="PF07523"/>
    </source>
</evidence>
<dbReference type="InterPro" id="IPR040633">
    <property type="entry name" value="Gal_mutarotas_3"/>
</dbReference>
<dbReference type="Gene3D" id="2.60.40.10">
    <property type="entry name" value="Immunoglobulins"/>
    <property type="match status" value="1"/>
</dbReference>
<dbReference type="GeneID" id="71515837"/>
<dbReference type="GO" id="GO:0030246">
    <property type="term" value="F:carbohydrate binding"/>
    <property type="evidence" value="ECO:0007669"/>
    <property type="project" value="InterPro"/>
</dbReference>
<feature type="domain" description="Glycosyl hydrolase 101 beta-sandwich" evidence="3">
    <location>
        <begin position="926"/>
        <end position="1047"/>
    </location>
</feature>
<dbReference type="Pfam" id="PF21466">
    <property type="entry name" value="GH101_dom-5"/>
    <property type="match status" value="1"/>
</dbReference>
<dbReference type="Pfam" id="PF07523">
    <property type="entry name" value="Big_3"/>
    <property type="match status" value="1"/>
</dbReference>
<evidence type="ECO:0000259" key="8">
    <source>
        <dbReference type="Pfam" id="PF22888"/>
    </source>
</evidence>
<evidence type="ECO:0000259" key="5">
    <source>
        <dbReference type="Pfam" id="PF17995"/>
    </source>
</evidence>
<feature type="domain" description="Endo-alpha-N-acetylgalactosaminidase" evidence="7">
    <location>
        <begin position="1090"/>
        <end position="1240"/>
    </location>
</feature>
<dbReference type="InterPro" id="IPR025706">
    <property type="entry name" value="Endoa_GalNAc"/>
</dbReference>
<name>A0AAC9J181_VIRHA</name>
<protein>
    <submittedName>
        <fullName evidence="9">Endo-alpha-N-acetylgalactosaminidase</fullName>
    </submittedName>
</protein>
<evidence type="ECO:0000259" key="7">
    <source>
        <dbReference type="Pfam" id="PF21466"/>
    </source>
</evidence>
<dbReference type="InterPro" id="IPR013320">
    <property type="entry name" value="ConA-like_dom_sf"/>
</dbReference>
<dbReference type="InterPro" id="IPR013783">
    <property type="entry name" value="Ig-like_fold"/>
</dbReference>
<evidence type="ECO:0000313" key="10">
    <source>
        <dbReference type="Proteomes" id="UP000182945"/>
    </source>
</evidence>
<gene>
    <name evidence="9" type="ORF">BME96_15600</name>
</gene>
<evidence type="ECO:0000259" key="3">
    <source>
        <dbReference type="Pfam" id="PF17451"/>
    </source>
</evidence>
<evidence type="ECO:0000259" key="4">
    <source>
        <dbReference type="Pfam" id="PF17974"/>
    </source>
</evidence>
<dbReference type="InterPro" id="IPR040575">
    <property type="entry name" value="GH101_N"/>
</dbReference>
<dbReference type="InterPro" id="IPR040502">
    <property type="entry name" value="GH101_dom-6"/>
</dbReference>
<dbReference type="Pfam" id="PF22888">
    <property type="entry name" value="FIMAH"/>
    <property type="match status" value="1"/>
</dbReference>
<dbReference type="Gene3D" id="2.60.120.260">
    <property type="entry name" value="Galactose-binding domain-like"/>
    <property type="match status" value="2"/>
</dbReference>
<feature type="domain" description="FIMAH" evidence="8">
    <location>
        <begin position="1516"/>
        <end position="1595"/>
    </location>
</feature>
<dbReference type="InterPro" id="IPR013780">
    <property type="entry name" value="Glyco_hydro_b"/>
</dbReference>
<dbReference type="Gene3D" id="2.60.40.1180">
    <property type="entry name" value="Golgi alpha-mannosidase II"/>
    <property type="match status" value="1"/>
</dbReference>